<gene>
    <name evidence="2" type="ORF">PGT21_026575</name>
</gene>
<reference evidence="2 3" key="1">
    <citation type="submission" date="2019-05" db="EMBL/GenBank/DDBJ databases">
        <title>Emergence of the Ug99 lineage of the wheat stem rust pathogen through somatic hybridization.</title>
        <authorList>
            <person name="Li F."/>
            <person name="Upadhyaya N.M."/>
            <person name="Sperschneider J."/>
            <person name="Matny O."/>
            <person name="Nguyen-Phuc H."/>
            <person name="Mago R."/>
            <person name="Raley C."/>
            <person name="Miller M.E."/>
            <person name="Silverstein K.A.T."/>
            <person name="Henningsen E."/>
            <person name="Hirsch C.D."/>
            <person name="Visser B."/>
            <person name="Pretorius Z.A."/>
            <person name="Steffenson B.J."/>
            <person name="Schwessinger B."/>
            <person name="Dodds P.N."/>
            <person name="Figueroa M."/>
        </authorList>
    </citation>
    <scope>NUCLEOTIDE SEQUENCE [LARGE SCALE GENOMIC DNA]</scope>
    <source>
        <strain evidence="2">21-0</strain>
    </source>
</reference>
<sequence>MQSTGRRRRDSTKHIWYAHASSLQAMFVHTAAKPSIDRSTAPRNTSKKRKKSPSKRRNLHVCSVLESRGSRGFRVVLALATQTTSHPALLLRAEVRFGTCGNRVYPNFHRRKWQHPSD</sequence>
<keyword evidence="3" id="KW-1185">Reference proteome</keyword>
<accession>A0A5B0NRB5</accession>
<dbReference type="AlphaFoldDB" id="A0A5B0NRB5"/>
<feature type="compositionally biased region" description="Basic residues" evidence="1">
    <location>
        <begin position="45"/>
        <end position="58"/>
    </location>
</feature>
<name>A0A5B0NRB5_PUCGR</name>
<evidence type="ECO:0000313" key="2">
    <source>
        <dbReference type="EMBL" id="KAA1091136.1"/>
    </source>
</evidence>
<evidence type="ECO:0000313" key="3">
    <source>
        <dbReference type="Proteomes" id="UP000324748"/>
    </source>
</evidence>
<proteinExistence type="predicted"/>
<evidence type="ECO:0000256" key="1">
    <source>
        <dbReference type="SAM" id="MobiDB-lite"/>
    </source>
</evidence>
<dbReference type="Proteomes" id="UP000324748">
    <property type="component" value="Unassembled WGS sequence"/>
</dbReference>
<dbReference type="EMBL" id="VSWC01000092">
    <property type="protein sequence ID" value="KAA1091136.1"/>
    <property type="molecule type" value="Genomic_DNA"/>
</dbReference>
<feature type="region of interest" description="Disordered" evidence="1">
    <location>
        <begin position="33"/>
        <end position="58"/>
    </location>
</feature>
<protein>
    <submittedName>
        <fullName evidence="2">Uncharacterized protein</fullName>
    </submittedName>
</protein>
<comment type="caution">
    <text evidence="2">The sequence shown here is derived from an EMBL/GenBank/DDBJ whole genome shotgun (WGS) entry which is preliminary data.</text>
</comment>
<organism evidence="2 3">
    <name type="scientific">Puccinia graminis f. sp. tritici</name>
    <dbReference type="NCBI Taxonomy" id="56615"/>
    <lineage>
        <taxon>Eukaryota</taxon>
        <taxon>Fungi</taxon>
        <taxon>Dikarya</taxon>
        <taxon>Basidiomycota</taxon>
        <taxon>Pucciniomycotina</taxon>
        <taxon>Pucciniomycetes</taxon>
        <taxon>Pucciniales</taxon>
        <taxon>Pucciniaceae</taxon>
        <taxon>Puccinia</taxon>
    </lineage>
</organism>